<evidence type="ECO:0000256" key="1">
    <source>
        <dbReference type="SAM" id="MobiDB-lite"/>
    </source>
</evidence>
<dbReference type="RefSeq" id="WP_378295600.1">
    <property type="nucleotide sequence ID" value="NZ_JBHUHD010000001.1"/>
</dbReference>
<dbReference type="EMBL" id="JBHUHD010000001">
    <property type="protein sequence ID" value="MFD2139335.1"/>
    <property type="molecule type" value="Genomic_DNA"/>
</dbReference>
<dbReference type="EC" id="2.3.-.-" evidence="3"/>
<dbReference type="GO" id="GO:0016746">
    <property type="term" value="F:acyltransferase activity"/>
    <property type="evidence" value="ECO:0007669"/>
    <property type="project" value="UniProtKB-KW"/>
</dbReference>
<feature type="domain" description="N-acetyltransferase" evidence="2">
    <location>
        <begin position="42"/>
        <end position="200"/>
    </location>
</feature>
<dbReference type="InterPro" id="IPR016181">
    <property type="entry name" value="Acyl_CoA_acyltransferase"/>
</dbReference>
<dbReference type="Proteomes" id="UP001597299">
    <property type="component" value="Unassembled WGS sequence"/>
</dbReference>
<protein>
    <submittedName>
        <fullName evidence="3">GNAT family N-acetyltransferase</fullName>
        <ecNumber evidence="3">2.3.-.-</ecNumber>
    </submittedName>
</protein>
<evidence type="ECO:0000313" key="4">
    <source>
        <dbReference type="Proteomes" id="UP001597299"/>
    </source>
</evidence>
<gene>
    <name evidence="3" type="ORF">ACFSNC_02895</name>
</gene>
<sequence length="227" mass="25086">MSRRNMAVDAMPGTPMIETLPPGKPAEAPASRSEAVAEGVIRKIVPAERQDFLDHLMRLDPLSRFMRFGGVVSDAALARHASRAVEGDKLLVGYFADGQLRAVAELHPLPKKPGRPVAAEAAFSVERDWQGKGIGSALMRQLVLLAQNRGIEDLEVVFLPNNGRMKSIALRHEADFSLDETEMVGHMRTPRATPFSWLREMMGDVSAVFSSAFELQDRMLPRPHRGH</sequence>
<dbReference type="Pfam" id="PF00583">
    <property type="entry name" value="Acetyltransf_1"/>
    <property type="match status" value="1"/>
</dbReference>
<dbReference type="SUPFAM" id="SSF55729">
    <property type="entry name" value="Acyl-CoA N-acyltransferases (Nat)"/>
    <property type="match status" value="1"/>
</dbReference>
<evidence type="ECO:0000259" key="2">
    <source>
        <dbReference type="PROSITE" id="PS51186"/>
    </source>
</evidence>
<dbReference type="Gene3D" id="3.40.630.30">
    <property type="match status" value="1"/>
</dbReference>
<dbReference type="PROSITE" id="PS51186">
    <property type="entry name" value="GNAT"/>
    <property type="match status" value="1"/>
</dbReference>
<keyword evidence="4" id="KW-1185">Reference proteome</keyword>
<accession>A0ABW4YSL2</accession>
<feature type="region of interest" description="Disordered" evidence="1">
    <location>
        <begin position="1"/>
        <end position="32"/>
    </location>
</feature>
<comment type="caution">
    <text evidence="3">The sequence shown here is derived from an EMBL/GenBank/DDBJ whole genome shotgun (WGS) entry which is preliminary data.</text>
</comment>
<evidence type="ECO:0000313" key="3">
    <source>
        <dbReference type="EMBL" id="MFD2139335.1"/>
    </source>
</evidence>
<name>A0ABW4YSL2_9HYPH</name>
<dbReference type="CDD" id="cd04301">
    <property type="entry name" value="NAT_SF"/>
    <property type="match status" value="1"/>
</dbReference>
<dbReference type="InterPro" id="IPR000182">
    <property type="entry name" value="GNAT_dom"/>
</dbReference>
<organism evidence="3 4">
    <name type="scientific">Ancylobacter oerskovii</name>
    <dbReference type="NCBI Taxonomy" id="459519"/>
    <lineage>
        <taxon>Bacteria</taxon>
        <taxon>Pseudomonadati</taxon>
        <taxon>Pseudomonadota</taxon>
        <taxon>Alphaproteobacteria</taxon>
        <taxon>Hyphomicrobiales</taxon>
        <taxon>Xanthobacteraceae</taxon>
        <taxon>Ancylobacter</taxon>
    </lineage>
</organism>
<proteinExistence type="predicted"/>
<reference evidence="4" key="1">
    <citation type="journal article" date="2019" name="Int. J. Syst. Evol. Microbiol.">
        <title>The Global Catalogue of Microorganisms (GCM) 10K type strain sequencing project: providing services to taxonomists for standard genome sequencing and annotation.</title>
        <authorList>
            <consortium name="The Broad Institute Genomics Platform"/>
            <consortium name="The Broad Institute Genome Sequencing Center for Infectious Disease"/>
            <person name="Wu L."/>
            <person name="Ma J."/>
        </authorList>
    </citation>
    <scope>NUCLEOTIDE SEQUENCE [LARGE SCALE GENOMIC DNA]</scope>
    <source>
        <strain evidence="4">CCM 7435</strain>
    </source>
</reference>
<keyword evidence="3" id="KW-0012">Acyltransferase</keyword>
<keyword evidence="3" id="KW-0808">Transferase</keyword>